<gene>
    <name evidence="2" type="ORF">GCM10008101_11440</name>
</gene>
<proteinExistence type="predicted"/>
<dbReference type="EMBL" id="BMXY01000001">
    <property type="protein sequence ID" value="GGZ59382.1"/>
    <property type="molecule type" value="Genomic_DNA"/>
</dbReference>
<comment type="caution">
    <text evidence="2">The sequence shown here is derived from an EMBL/GenBank/DDBJ whole genome shotgun (WGS) entry which is preliminary data.</text>
</comment>
<evidence type="ECO:0000313" key="3">
    <source>
        <dbReference type="Proteomes" id="UP000643403"/>
    </source>
</evidence>
<sequence length="90" mass="10069">MKRYLRPLTGFMASSLIGALLVLPSIAQARCPSIGDKGLSGDCSPRSTQCYKSWVVDHRVLNGVPHYKLLVYRRYAAGSWAFVSETWYPC</sequence>
<keyword evidence="1" id="KW-0732">Signal</keyword>
<protein>
    <recommendedName>
        <fullName evidence="4">Secreted protein</fullName>
    </recommendedName>
</protein>
<evidence type="ECO:0008006" key="4">
    <source>
        <dbReference type="Google" id="ProtNLM"/>
    </source>
</evidence>
<dbReference type="RefSeq" id="WP_189447664.1">
    <property type="nucleotide sequence ID" value="NZ_BMXY01000001.1"/>
</dbReference>
<evidence type="ECO:0000256" key="1">
    <source>
        <dbReference type="SAM" id="SignalP"/>
    </source>
</evidence>
<name>A0ABQ3BZD2_9GAMM</name>
<dbReference type="Proteomes" id="UP000643403">
    <property type="component" value="Unassembled WGS sequence"/>
</dbReference>
<evidence type="ECO:0000313" key="2">
    <source>
        <dbReference type="EMBL" id="GGZ59382.1"/>
    </source>
</evidence>
<feature type="signal peptide" evidence="1">
    <location>
        <begin position="1"/>
        <end position="29"/>
    </location>
</feature>
<keyword evidence="3" id="KW-1185">Reference proteome</keyword>
<feature type="chain" id="PRO_5045590845" description="Secreted protein" evidence="1">
    <location>
        <begin position="30"/>
        <end position="90"/>
    </location>
</feature>
<accession>A0ABQ3BZD2</accession>
<organism evidence="2 3">
    <name type="scientific">Cognatilysobacter xinjiangensis</name>
    <dbReference type="NCBI Taxonomy" id="546892"/>
    <lineage>
        <taxon>Bacteria</taxon>
        <taxon>Pseudomonadati</taxon>
        <taxon>Pseudomonadota</taxon>
        <taxon>Gammaproteobacteria</taxon>
        <taxon>Lysobacterales</taxon>
        <taxon>Lysobacteraceae</taxon>
        <taxon>Cognatilysobacter</taxon>
    </lineage>
</organism>
<reference evidence="3" key="1">
    <citation type="journal article" date="2019" name="Int. J. Syst. Evol. Microbiol.">
        <title>The Global Catalogue of Microorganisms (GCM) 10K type strain sequencing project: providing services to taxonomists for standard genome sequencing and annotation.</title>
        <authorList>
            <consortium name="The Broad Institute Genomics Platform"/>
            <consortium name="The Broad Institute Genome Sequencing Center for Infectious Disease"/>
            <person name="Wu L."/>
            <person name="Ma J."/>
        </authorList>
    </citation>
    <scope>NUCLEOTIDE SEQUENCE [LARGE SCALE GENOMIC DNA]</scope>
    <source>
        <strain evidence="3">KCTC 22558</strain>
    </source>
</reference>